<name>A0AAD7PC86_QUISA</name>
<keyword evidence="2" id="KW-1185">Reference proteome</keyword>
<dbReference type="KEGG" id="qsa:O6P43_029828"/>
<protein>
    <submittedName>
        <fullName evidence="1">E3 ubiquitin-protein ligase SINA-like</fullName>
    </submittedName>
</protein>
<proteinExistence type="predicted"/>
<accession>A0AAD7PC86</accession>
<dbReference type="PANTHER" id="PTHR34835">
    <property type="entry name" value="OS07G0283600 PROTEIN-RELATED"/>
    <property type="match status" value="1"/>
</dbReference>
<sequence length="298" mass="33425">MRGIETQSEALVLCLSFKWGTNVEVTAVDVWKVLGFSNSGNELELQDPDDDIVEHVCARFNLGKSDVSVGDLEISLLAPQISLNEFKFKFALFAITSFLCPLSNFIPSRGLYAALMDPDLITSMNWAKYILDYLINGIRRFKNGEESTTIGCMLFLMVVVSKTPSNDQSEFRSDEVTKSLASLFNALESKMDNLKRQMTKILHVLRLKCHMDNQKMDVDNIGSGYVNKIKRCKVEAGDTGDRYLVGKEMGTPDSQKGHINNQKLDVNNNDSVYVDRIKRSRVEADGADDKSLVKKKVC</sequence>
<dbReference type="PANTHER" id="PTHR34835:SF82">
    <property type="entry name" value="OS01G0826651 PROTEIN"/>
    <property type="match status" value="1"/>
</dbReference>
<dbReference type="Proteomes" id="UP001163823">
    <property type="component" value="Chromosome 12"/>
</dbReference>
<comment type="caution">
    <text evidence="1">The sequence shown here is derived from an EMBL/GenBank/DDBJ whole genome shotgun (WGS) entry which is preliminary data.</text>
</comment>
<evidence type="ECO:0000313" key="1">
    <source>
        <dbReference type="EMBL" id="KAJ7949500.1"/>
    </source>
</evidence>
<gene>
    <name evidence="1" type="ORF">O6P43_029828</name>
</gene>
<reference evidence="1" key="1">
    <citation type="journal article" date="2023" name="Science">
        <title>Elucidation of the pathway for biosynthesis of saponin adjuvants from the soapbark tree.</title>
        <authorList>
            <person name="Reed J."/>
            <person name="Orme A."/>
            <person name="El-Demerdash A."/>
            <person name="Owen C."/>
            <person name="Martin L.B.B."/>
            <person name="Misra R.C."/>
            <person name="Kikuchi S."/>
            <person name="Rejzek M."/>
            <person name="Martin A.C."/>
            <person name="Harkess A."/>
            <person name="Leebens-Mack J."/>
            <person name="Louveau T."/>
            <person name="Stephenson M.J."/>
            <person name="Osbourn A."/>
        </authorList>
    </citation>
    <scope>NUCLEOTIDE SEQUENCE</scope>
    <source>
        <strain evidence="1">S10</strain>
    </source>
</reference>
<evidence type="ECO:0000313" key="2">
    <source>
        <dbReference type="Proteomes" id="UP001163823"/>
    </source>
</evidence>
<organism evidence="1 2">
    <name type="scientific">Quillaja saponaria</name>
    <name type="common">Soap bark tree</name>
    <dbReference type="NCBI Taxonomy" id="32244"/>
    <lineage>
        <taxon>Eukaryota</taxon>
        <taxon>Viridiplantae</taxon>
        <taxon>Streptophyta</taxon>
        <taxon>Embryophyta</taxon>
        <taxon>Tracheophyta</taxon>
        <taxon>Spermatophyta</taxon>
        <taxon>Magnoliopsida</taxon>
        <taxon>eudicotyledons</taxon>
        <taxon>Gunneridae</taxon>
        <taxon>Pentapetalae</taxon>
        <taxon>rosids</taxon>
        <taxon>fabids</taxon>
        <taxon>Fabales</taxon>
        <taxon>Quillajaceae</taxon>
        <taxon>Quillaja</taxon>
    </lineage>
</organism>
<dbReference type="AlphaFoldDB" id="A0AAD7PC86"/>
<dbReference type="EMBL" id="JARAOO010000012">
    <property type="protein sequence ID" value="KAJ7949500.1"/>
    <property type="molecule type" value="Genomic_DNA"/>
</dbReference>